<dbReference type="CDD" id="cd08977">
    <property type="entry name" value="SusD"/>
    <property type="match status" value="1"/>
</dbReference>
<evidence type="ECO:0000313" key="9">
    <source>
        <dbReference type="Proteomes" id="UP001319180"/>
    </source>
</evidence>
<evidence type="ECO:0000256" key="4">
    <source>
        <dbReference type="ARBA" id="ARBA00023136"/>
    </source>
</evidence>
<keyword evidence="3" id="KW-0732">Signal</keyword>
<keyword evidence="5" id="KW-0998">Cell outer membrane</keyword>
<accession>A0AAP2D8A1</accession>
<evidence type="ECO:0000259" key="6">
    <source>
        <dbReference type="Pfam" id="PF07980"/>
    </source>
</evidence>
<organism evidence="8 9">
    <name type="scientific">Dawidia soli</name>
    <dbReference type="NCBI Taxonomy" id="2782352"/>
    <lineage>
        <taxon>Bacteria</taxon>
        <taxon>Pseudomonadati</taxon>
        <taxon>Bacteroidota</taxon>
        <taxon>Cytophagia</taxon>
        <taxon>Cytophagales</taxon>
        <taxon>Chryseotaleaceae</taxon>
        <taxon>Dawidia</taxon>
    </lineage>
</organism>
<sequence>MKKLLYSALVIAFTFGTIRCSESYLDEESYGPTVAVFETEEGSESLVHLLYKKLNVYGGTFSLGFITENGADTWLRGKNSAGTPVTDYLGLDANSADVAWYWNHFYKALWNCNLFLETYPDMSYRDPKVKEGRKGEVLTLQAFFLWHVTEQWGDTYLPTSTDVEEGLRAERSTREDFYTKIIANLEEAITILPPKTNELGRVDQGVAKALLTRMYLYHGDWQKAADMAEDVIKNHGYDLEPSWTALWDETRKVNKEFIWTAEFSDDDAFGAGGSWYWQAYAMHIDRFAGVKTELGYTGFGGCQIMPSKYYISLFNQEADLRWSQGHQWVWLYNDPTDDTSVFPEMKTLYSDTALYLYTGVLTAGQRAAMAPKYTVFDMSDMYDAAGVPKDRGTFVGLTKFDDQTRPSDLSNISARNYPIIRLGEIYLIAAEAHLRLGAAGTAAEYINDLRARVIAPGHEAEMTVSDADMSIDFILDERGRELGGEFQRWYDLKRTGKLLERVRAYNPDAAPNIQDHHLVRPIPQLQFDGMPDPETLGQNPEY</sequence>
<comment type="similarity">
    <text evidence="2">Belongs to the SusD family.</text>
</comment>
<dbReference type="Gene3D" id="1.25.40.390">
    <property type="match status" value="1"/>
</dbReference>
<feature type="domain" description="RagB/SusD" evidence="6">
    <location>
        <begin position="255"/>
        <end position="506"/>
    </location>
</feature>
<gene>
    <name evidence="8" type="ORF">KK078_04875</name>
</gene>
<dbReference type="SUPFAM" id="SSF48452">
    <property type="entry name" value="TPR-like"/>
    <property type="match status" value="1"/>
</dbReference>
<comment type="caution">
    <text evidence="8">The sequence shown here is derived from an EMBL/GenBank/DDBJ whole genome shotgun (WGS) entry which is preliminary data.</text>
</comment>
<dbReference type="Proteomes" id="UP001319180">
    <property type="component" value="Unassembled WGS sequence"/>
</dbReference>
<proteinExistence type="inferred from homology"/>
<dbReference type="InterPro" id="IPR033985">
    <property type="entry name" value="SusD-like_N"/>
</dbReference>
<evidence type="ECO:0000256" key="1">
    <source>
        <dbReference type="ARBA" id="ARBA00004442"/>
    </source>
</evidence>
<evidence type="ECO:0000256" key="2">
    <source>
        <dbReference type="ARBA" id="ARBA00006275"/>
    </source>
</evidence>
<dbReference type="GO" id="GO:0009279">
    <property type="term" value="C:cell outer membrane"/>
    <property type="evidence" value="ECO:0007669"/>
    <property type="project" value="UniProtKB-SubCell"/>
</dbReference>
<protein>
    <submittedName>
        <fullName evidence="8">RagB/SusD family nutrient uptake outer membrane protein</fullName>
    </submittedName>
</protein>
<evidence type="ECO:0000313" key="8">
    <source>
        <dbReference type="EMBL" id="MBT1685875.1"/>
    </source>
</evidence>
<reference evidence="8 9" key="1">
    <citation type="submission" date="2021-05" db="EMBL/GenBank/DDBJ databases">
        <title>A Polyphasic approach of four new species of the genus Ohtaekwangia: Ohtaekwangia histidinii sp. nov., Ohtaekwangia cretensis sp. nov., Ohtaekwangia indiensis sp. nov., Ohtaekwangia reichenbachii sp. nov. from diverse environment.</title>
        <authorList>
            <person name="Octaviana S."/>
        </authorList>
    </citation>
    <scope>NUCLEOTIDE SEQUENCE [LARGE SCALE GENOMIC DNA]</scope>
    <source>
        <strain evidence="8 9">PWU37</strain>
    </source>
</reference>
<dbReference type="Pfam" id="PF14322">
    <property type="entry name" value="SusD-like_3"/>
    <property type="match status" value="1"/>
</dbReference>
<dbReference type="InterPro" id="IPR011990">
    <property type="entry name" value="TPR-like_helical_dom_sf"/>
</dbReference>
<evidence type="ECO:0000256" key="3">
    <source>
        <dbReference type="ARBA" id="ARBA00022729"/>
    </source>
</evidence>
<keyword evidence="9" id="KW-1185">Reference proteome</keyword>
<dbReference type="RefSeq" id="WP_254089126.1">
    <property type="nucleotide sequence ID" value="NZ_JAHESC010000005.1"/>
</dbReference>
<feature type="domain" description="SusD-like N-terminal" evidence="7">
    <location>
        <begin position="96"/>
        <end position="216"/>
    </location>
</feature>
<comment type="subcellular location">
    <subcellularLocation>
        <location evidence="1">Cell outer membrane</location>
    </subcellularLocation>
</comment>
<name>A0AAP2D8A1_9BACT</name>
<dbReference type="AlphaFoldDB" id="A0AAP2D8A1"/>
<dbReference type="Pfam" id="PF07980">
    <property type="entry name" value="SusD_RagB"/>
    <property type="match status" value="1"/>
</dbReference>
<evidence type="ECO:0000259" key="7">
    <source>
        <dbReference type="Pfam" id="PF14322"/>
    </source>
</evidence>
<evidence type="ECO:0000256" key="5">
    <source>
        <dbReference type="ARBA" id="ARBA00023237"/>
    </source>
</evidence>
<keyword evidence="4" id="KW-0472">Membrane</keyword>
<dbReference type="EMBL" id="JAHESC010000005">
    <property type="protein sequence ID" value="MBT1685875.1"/>
    <property type="molecule type" value="Genomic_DNA"/>
</dbReference>
<dbReference type="InterPro" id="IPR012944">
    <property type="entry name" value="SusD_RagB_dom"/>
</dbReference>